<dbReference type="InterPro" id="IPR052431">
    <property type="entry name" value="SKI2_subfamily_helicases"/>
</dbReference>
<dbReference type="InterPro" id="IPR011545">
    <property type="entry name" value="DEAD/DEAH_box_helicase_dom"/>
</dbReference>
<keyword evidence="1" id="KW-0547">Nucleotide-binding</keyword>
<keyword evidence="4" id="KW-0067">ATP-binding</keyword>
<dbReference type="GO" id="GO:0016787">
    <property type="term" value="F:hydrolase activity"/>
    <property type="evidence" value="ECO:0007669"/>
    <property type="project" value="UniProtKB-KW"/>
</dbReference>
<keyword evidence="3" id="KW-0347">Helicase</keyword>
<dbReference type="Gene3D" id="3.40.50.300">
    <property type="entry name" value="P-loop containing nucleotide triphosphate hydrolases"/>
    <property type="match status" value="2"/>
</dbReference>
<dbReference type="PANTHER" id="PTHR44533">
    <property type="entry name" value="DEAD/H RNA HELICASE, PUTATIVE-RELATED"/>
    <property type="match status" value="1"/>
</dbReference>
<dbReference type="SMART" id="SM00490">
    <property type="entry name" value="HELICc"/>
    <property type="match status" value="1"/>
</dbReference>
<evidence type="ECO:0000256" key="5">
    <source>
        <dbReference type="SAM" id="MobiDB-lite"/>
    </source>
</evidence>
<dbReference type="InterPro" id="IPR027417">
    <property type="entry name" value="P-loop_NTPase"/>
</dbReference>
<dbReference type="InterPro" id="IPR014001">
    <property type="entry name" value="Helicase_ATP-bd"/>
</dbReference>
<keyword evidence="2" id="KW-0378">Hydrolase</keyword>
<dbReference type="EMBL" id="CAJVPL010002615">
    <property type="protein sequence ID" value="CAG8615451.1"/>
    <property type="molecule type" value="Genomic_DNA"/>
</dbReference>
<evidence type="ECO:0000256" key="1">
    <source>
        <dbReference type="ARBA" id="ARBA00022741"/>
    </source>
</evidence>
<dbReference type="CDD" id="cd18025">
    <property type="entry name" value="DEXHc_DDX60"/>
    <property type="match status" value="1"/>
</dbReference>
<gene>
    <name evidence="7" type="ORF">AGERDE_LOCUS9806</name>
</gene>
<feature type="region of interest" description="Disordered" evidence="5">
    <location>
        <begin position="525"/>
        <end position="554"/>
    </location>
</feature>
<dbReference type="InterPro" id="IPR055124">
    <property type="entry name" value="PIN-like_DDX60"/>
</dbReference>
<evidence type="ECO:0000259" key="6">
    <source>
        <dbReference type="PROSITE" id="PS51192"/>
    </source>
</evidence>
<feature type="domain" description="Helicase ATP-binding" evidence="6">
    <location>
        <begin position="765"/>
        <end position="935"/>
    </location>
</feature>
<comment type="caution">
    <text evidence="7">The sequence shown here is derived from an EMBL/GenBank/DDBJ whole genome shotgun (WGS) entry which is preliminary data.</text>
</comment>
<dbReference type="InterPro" id="IPR059032">
    <property type="entry name" value="WHD_DDX60"/>
</dbReference>
<dbReference type="FunFam" id="3.40.50.300:FF:001039">
    <property type="entry name" value="ATP-dependent RNA helicase DDX60"/>
    <property type="match status" value="1"/>
</dbReference>
<dbReference type="Proteomes" id="UP000789831">
    <property type="component" value="Unassembled WGS sequence"/>
</dbReference>
<evidence type="ECO:0000256" key="3">
    <source>
        <dbReference type="ARBA" id="ARBA00022806"/>
    </source>
</evidence>
<evidence type="ECO:0000256" key="4">
    <source>
        <dbReference type="ARBA" id="ARBA00022840"/>
    </source>
</evidence>
<protein>
    <submittedName>
        <fullName evidence="7">503_t:CDS:1</fullName>
    </submittedName>
</protein>
<dbReference type="Pfam" id="PF23002">
    <property type="entry name" value="PIN-like_DDX60"/>
    <property type="match status" value="1"/>
</dbReference>
<name>A0A9N9GKM9_9GLOM</name>
<dbReference type="SUPFAM" id="SSF52540">
    <property type="entry name" value="P-loop containing nucleoside triphosphate hydrolases"/>
    <property type="match status" value="2"/>
</dbReference>
<organism evidence="7 8">
    <name type="scientific">Ambispora gerdemannii</name>
    <dbReference type="NCBI Taxonomy" id="144530"/>
    <lineage>
        <taxon>Eukaryota</taxon>
        <taxon>Fungi</taxon>
        <taxon>Fungi incertae sedis</taxon>
        <taxon>Mucoromycota</taxon>
        <taxon>Glomeromycotina</taxon>
        <taxon>Glomeromycetes</taxon>
        <taxon>Archaeosporales</taxon>
        <taxon>Ambisporaceae</taxon>
        <taxon>Ambispora</taxon>
    </lineage>
</organism>
<dbReference type="GO" id="GO:0005524">
    <property type="term" value="F:ATP binding"/>
    <property type="evidence" value="ECO:0007669"/>
    <property type="project" value="UniProtKB-KW"/>
</dbReference>
<dbReference type="GO" id="GO:0003676">
    <property type="term" value="F:nucleic acid binding"/>
    <property type="evidence" value="ECO:0007669"/>
    <property type="project" value="InterPro"/>
</dbReference>
<dbReference type="InterPro" id="IPR001650">
    <property type="entry name" value="Helicase_C-like"/>
</dbReference>
<dbReference type="GO" id="GO:0005737">
    <property type="term" value="C:cytoplasm"/>
    <property type="evidence" value="ECO:0007669"/>
    <property type="project" value="TreeGrafter"/>
</dbReference>
<dbReference type="PROSITE" id="PS51192">
    <property type="entry name" value="HELICASE_ATP_BIND_1"/>
    <property type="match status" value="1"/>
</dbReference>
<keyword evidence="8" id="KW-1185">Reference proteome</keyword>
<evidence type="ECO:0000313" key="7">
    <source>
        <dbReference type="EMBL" id="CAG8615451.1"/>
    </source>
</evidence>
<dbReference type="SMART" id="SM00487">
    <property type="entry name" value="DEXDc"/>
    <property type="match status" value="1"/>
</dbReference>
<sequence length="1711" mass="197222">MEEYQKKVTEFGGSLKKLEGKLQKWYNRTRPRYIDLVGDFGGRELFIIEGDSLLFSFFFDPKTHWLDLTDPTGGSQFLGVTYLVEKFLSNLLDRHCAFYLVFFEAHKFIWRENSKFLVVRQAVIEHLKANANEVTLIEFKDWWGEVWNEFLDIRQPLFVLLDDGQQNTPAYQKSSDQSSSNDVKLIAKRLVCFCQAFMFSCITKDVSIALLPGLLFKDSCVFAFVFDRIGYFLSKQECTNLEEEIRKVLPTYVPIPISSIDIPKEVPAIHQLKSSGNQRMFYIILSVHHILLNQWFPEGVIKAFIYHALLLDYLPLKARAQKPLTFTPPEVVSFLDEFYKCAQLFMNSHWQRQAETFKLACNLGDFIDARLYAVLVSLSEHDLTLPSEIQENAETTLDILYQHCQSKIHSSLPGSSVVIPSPSTSRDTNGLLELRLFPFKFPFYEKYLDNLNLNSNEVDAIDGEIDYGRYGQNGNAEYVDEYHWHVKKSLNEITIRNDSRLRDYQKYVRFMQSYATSLGTTHNQTITVDRKKSKNQKDARQSEQQAKKKGKQAIKANKVGNKAKAIIEANKEKNLEKVAADSQRVLGTWSAEIDRLKGTGEKLKRLSGLLKNPEKLKHPPTMMKMQLIKLQLQVQFWADELNKDNRDGRTDFSKAMDVYRQVFNIFHEFSNILTNEVKQILEKVLDRLGMESSARKLREFIPKTKTSKSECLFQFPSKPINLPVELSDARFQLKYGGHSMDRDTNAVDDPRIKTFRPDPWQVEVLDIIDRKESALVCCPTSSGKTFIAFYAMEQILREDDKGIIVYVAPTKALVNQITAEVYGRFTKNYPNGSGMSHWGIYTRDYRENHDNCQILITVPEMLEILMLSPNRSDDWSPKIRRIIFDEIHSIGEADGGVVWEHLLLLSQCPILALSATVGNPDEFHSWVEKAQKLRGIKMRLIKSDKRYSELMKFAYIPSLPLPPFETVYPKPTDCFIPVHPCSALSWVILKEKGFPTDMKILPDECLQLYDKMCDVSSGGDQKMLNRLNPDNWFRNKIPITKADASEYEKAIKEAFRNWTMDDGKMQFVKQIISYFRNLQESQFSKLECGFLPEANEFHVGIKQGKFDMYDDDFLEYSILNLAAELNSQDKLPAIFFHFDRHGCNKLALKIFGTLESREAKIRENDEEYQTRKKKAISQTEAREKFSKKMSESKKKKGRRNKDDNEVADLTVYDDEPEIFDWEKNDPRFSFVPPNSSITDEEVEELIKRQRRGHDKNSFWKALKRGIGVHHGGMPKKYLQTVEILFRKKYVRVVIATGTLALGINMPCKTVIFAGDSVFLTALNYRRVLMLLIRRSGRRGFDPVGNVIFFGLTRTKISRLLVSDLPKLSGHFPLTTTMVLRSLLLLTQSTNTNYAEEAIKGFLGNSFFCLGKEHLSTQIKHHLYFSIQYLIRENLLNYKGQLLNLAGAVYHLYYTEPSNFAFAVLYKHGVFHEICSTVNENSQDVKDTLMLVLCNLFNVKPLRPLDTCFSELRKKYPSKIVLDPIPEPIQRILNAHNDRVLQIYSTYIISFSKTIHEPDNKLPLSRSQFPPKLTNLDHLAGQLMQTCVSFTARSSFMAIVSGQGDCFNNVYDLASHLRSNIFLDAHSIPFVETNRHLNAYLLDFFSHGQEKALTEANGIRPGEVWQCLKDFSLILSTICVSLETMDGMDENVLSGFTMVRDHFNDKFKEIWA</sequence>
<dbReference type="Pfam" id="PF26076">
    <property type="entry name" value="WHD_DDX60"/>
    <property type="match status" value="1"/>
</dbReference>
<accession>A0A9N9GKM9</accession>
<dbReference type="Pfam" id="PF00270">
    <property type="entry name" value="DEAD"/>
    <property type="match status" value="1"/>
</dbReference>
<reference evidence="7" key="1">
    <citation type="submission" date="2021-06" db="EMBL/GenBank/DDBJ databases">
        <authorList>
            <person name="Kallberg Y."/>
            <person name="Tangrot J."/>
            <person name="Rosling A."/>
        </authorList>
    </citation>
    <scope>NUCLEOTIDE SEQUENCE</scope>
    <source>
        <strain evidence="7">MT106</strain>
    </source>
</reference>
<dbReference type="PANTHER" id="PTHR44533:SF4">
    <property type="entry name" value="DEAD_H RNA HELICASE, PUTATIVE-RELATED"/>
    <property type="match status" value="1"/>
</dbReference>
<proteinExistence type="predicted"/>
<dbReference type="GO" id="GO:0004386">
    <property type="term" value="F:helicase activity"/>
    <property type="evidence" value="ECO:0007669"/>
    <property type="project" value="UniProtKB-KW"/>
</dbReference>
<evidence type="ECO:0000256" key="2">
    <source>
        <dbReference type="ARBA" id="ARBA00022801"/>
    </source>
</evidence>
<feature type="region of interest" description="Disordered" evidence="5">
    <location>
        <begin position="1163"/>
        <end position="1202"/>
    </location>
</feature>
<feature type="compositionally biased region" description="Basic and acidic residues" evidence="5">
    <location>
        <begin position="1180"/>
        <end position="1192"/>
    </location>
</feature>
<evidence type="ECO:0000313" key="8">
    <source>
        <dbReference type="Proteomes" id="UP000789831"/>
    </source>
</evidence>
<dbReference type="OrthoDB" id="2320933at2759"/>